<comment type="caution">
    <text evidence="4">The sequence shown here is derived from an EMBL/GenBank/DDBJ whole genome shotgun (WGS) entry which is preliminary data.</text>
</comment>
<dbReference type="Pfam" id="PF13508">
    <property type="entry name" value="Acetyltransf_7"/>
    <property type="match status" value="1"/>
</dbReference>
<dbReference type="AlphaFoldDB" id="A0A1R0KS03"/>
<dbReference type="InterPro" id="IPR000182">
    <property type="entry name" value="GNAT_dom"/>
</dbReference>
<dbReference type="InterPro" id="IPR050832">
    <property type="entry name" value="Bact_Acetyltransf"/>
</dbReference>
<dbReference type="PANTHER" id="PTHR43877">
    <property type="entry name" value="AMINOALKYLPHOSPHONATE N-ACETYLTRANSFERASE-RELATED-RELATED"/>
    <property type="match status" value="1"/>
</dbReference>
<evidence type="ECO:0000313" key="5">
    <source>
        <dbReference type="Proteomes" id="UP000187486"/>
    </source>
</evidence>
<sequence length="294" mass="32414">MTRPQSGMGATAYWVSRRDGEVVGFAEVYFLEAENSDIGQTDVRVHPAHRRQGIGVALLRALVPEFKLQGRRLVESWEVAEGTTGQGWAEALGFRPVWTIARQVLVIAEADKELWDVAVPAGYRLSQWVGSVPEDLADSYAVARGAMQDAPLGKSEYRLSEWSVSRVRAYEAELRSHGLVQRVVAAVHETSGAIAGFTELCVNSRRPGWGYQRDTAVLASHRGNGLGRCIKARMARWVSADHPEVDRISTTTGAENVHMIRVNQAIGYTTLRYLIAVQQELSSVETALANRAEI</sequence>
<proteinExistence type="predicted"/>
<feature type="domain" description="N-acetyltransferase" evidence="3">
    <location>
        <begin position="1"/>
        <end position="126"/>
    </location>
</feature>
<protein>
    <recommendedName>
        <fullName evidence="3">N-acetyltransferase domain-containing protein</fullName>
    </recommendedName>
</protein>
<accession>A0A1R0KS03</accession>
<evidence type="ECO:0000256" key="2">
    <source>
        <dbReference type="ARBA" id="ARBA00023315"/>
    </source>
</evidence>
<dbReference type="CDD" id="cd04301">
    <property type="entry name" value="NAT_SF"/>
    <property type="match status" value="1"/>
</dbReference>
<organism evidence="4 5">
    <name type="scientific">Amycolatopsis coloradensis</name>
    <dbReference type="NCBI Taxonomy" id="76021"/>
    <lineage>
        <taxon>Bacteria</taxon>
        <taxon>Bacillati</taxon>
        <taxon>Actinomycetota</taxon>
        <taxon>Actinomycetes</taxon>
        <taxon>Pseudonocardiales</taxon>
        <taxon>Pseudonocardiaceae</taxon>
        <taxon>Amycolatopsis</taxon>
    </lineage>
</organism>
<keyword evidence="2" id="KW-0012">Acyltransferase</keyword>
<evidence type="ECO:0000313" key="4">
    <source>
        <dbReference type="EMBL" id="OLZ50554.1"/>
    </source>
</evidence>
<evidence type="ECO:0000256" key="1">
    <source>
        <dbReference type="ARBA" id="ARBA00022679"/>
    </source>
</evidence>
<name>A0A1R0KS03_9PSEU</name>
<dbReference type="STRING" id="76021.BS329_19205"/>
<dbReference type="GO" id="GO:0016747">
    <property type="term" value="F:acyltransferase activity, transferring groups other than amino-acyl groups"/>
    <property type="evidence" value="ECO:0007669"/>
    <property type="project" value="InterPro"/>
</dbReference>
<dbReference type="Pfam" id="PF00583">
    <property type="entry name" value="Acetyltransf_1"/>
    <property type="match status" value="1"/>
</dbReference>
<dbReference type="Gene3D" id="3.40.630.30">
    <property type="match status" value="1"/>
</dbReference>
<reference evidence="4 5" key="1">
    <citation type="submission" date="2016-01" db="EMBL/GenBank/DDBJ databases">
        <title>Amycolatopsis coloradensis genome sequencing and assembly.</title>
        <authorList>
            <person name="Mayilraj S."/>
        </authorList>
    </citation>
    <scope>NUCLEOTIDE SEQUENCE [LARGE SCALE GENOMIC DNA]</scope>
    <source>
        <strain evidence="4 5">DSM 44225</strain>
    </source>
</reference>
<dbReference type="PROSITE" id="PS51186">
    <property type="entry name" value="GNAT"/>
    <property type="match status" value="1"/>
</dbReference>
<keyword evidence="5" id="KW-1185">Reference proteome</keyword>
<keyword evidence="1" id="KW-0808">Transferase</keyword>
<dbReference type="Proteomes" id="UP000187486">
    <property type="component" value="Unassembled WGS sequence"/>
</dbReference>
<dbReference type="SUPFAM" id="SSF55729">
    <property type="entry name" value="Acyl-CoA N-acyltransferases (Nat)"/>
    <property type="match status" value="2"/>
</dbReference>
<evidence type="ECO:0000259" key="3">
    <source>
        <dbReference type="PROSITE" id="PS51186"/>
    </source>
</evidence>
<dbReference type="InterPro" id="IPR016181">
    <property type="entry name" value="Acyl_CoA_acyltransferase"/>
</dbReference>
<gene>
    <name evidence="4" type="ORF">BS329_19205</name>
</gene>
<dbReference type="EMBL" id="MQUQ01000010">
    <property type="protein sequence ID" value="OLZ50554.1"/>
    <property type="molecule type" value="Genomic_DNA"/>
</dbReference>